<dbReference type="InterPro" id="IPR006119">
    <property type="entry name" value="Resolv_N"/>
</dbReference>
<evidence type="ECO:0000256" key="4">
    <source>
        <dbReference type="ARBA" id="ARBA00023125"/>
    </source>
</evidence>
<evidence type="ECO:0000313" key="10">
    <source>
        <dbReference type="Proteomes" id="UP000004814"/>
    </source>
</evidence>
<dbReference type="InterPro" id="IPR036162">
    <property type="entry name" value="Resolvase-like_N_sf"/>
</dbReference>
<dbReference type="PROSITE" id="PS00397">
    <property type="entry name" value="RECOMBINASES_1"/>
    <property type="match status" value="1"/>
</dbReference>
<proteinExistence type="inferred from homology"/>
<evidence type="ECO:0000256" key="3">
    <source>
        <dbReference type="ARBA" id="ARBA00023100"/>
    </source>
</evidence>
<evidence type="ECO:0000256" key="5">
    <source>
        <dbReference type="ARBA" id="ARBA00023172"/>
    </source>
</evidence>
<dbReference type="GO" id="GO:0000150">
    <property type="term" value="F:DNA strand exchange activity"/>
    <property type="evidence" value="ECO:0007669"/>
    <property type="project" value="UniProtKB-KW"/>
</dbReference>
<dbReference type="Pfam" id="PF02796">
    <property type="entry name" value="HTH_7"/>
    <property type="match status" value="1"/>
</dbReference>
<sequence length="229" mass="25052">MRAEIEYVEYRTAGPPTNGTPTGCLRLPTSEAAGSYVGFGWLGAADMIVGYARVSTDEQNLELQIDALTRSGCETIHTDQGVSGADFSRPGLDAALTTLSAGDTLMVWRLDRLGRSLSKLIDLVTHLEKREIQFSSIMESINTNSPSGVLIFHLMAALAQFERSLISERTRAGIAAARARGKPIGRKRALDDEQRAQALRLLKQNSITDVAARFKVHPRTLKRILANEN</sequence>
<feature type="domain" description="Resolvase/invertase-type recombinase catalytic" evidence="8">
    <location>
        <begin position="47"/>
        <end position="181"/>
    </location>
</feature>
<evidence type="ECO:0000256" key="6">
    <source>
        <dbReference type="PIRSR" id="PIRSR606118-50"/>
    </source>
</evidence>
<dbReference type="Proteomes" id="UP000004814">
    <property type="component" value="Unassembled WGS sequence"/>
</dbReference>
<evidence type="ECO:0000259" key="8">
    <source>
        <dbReference type="PROSITE" id="PS51736"/>
    </source>
</evidence>
<dbReference type="PANTHER" id="PTHR30461:SF2">
    <property type="entry name" value="SERINE RECOMBINASE PINE-RELATED"/>
    <property type="match status" value="1"/>
</dbReference>
<dbReference type="PROSITE" id="PS00398">
    <property type="entry name" value="RECOMBINASES_2"/>
    <property type="match status" value="1"/>
</dbReference>
<dbReference type="AlphaFoldDB" id="B1T703"/>
<evidence type="ECO:0000256" key="7">
    <source>
        <dbReference type="PROSITE-ProRule" id="PRU10137"/>
    </source>
</evidence>
<dbReference type="Pfam" id="PF00239">
    <property type="entry name" value="Resolvase"/>
    <property type="match status" value="1"/>
</dbReference>
<keyword evidence="3" id="KW-0230">DNA invertase</keyword>
<accession>B1T703</accession>
<evidence type="ECO:0000256" key="1">
    <source>
        <dbReference type="ARBA" id="ARBA00009913"/>
    </source>
</evidence>
<comment type="similarity">
    <text evidence="1">Belongs to the site-specific recombinase resolvase family.</text>
</comment>
<keyword evidence="4" id="KW-0238">DNA-binding</keyword>
<dbReference type="InterPro" id="IPR006120">
    <property type="entry name" value="Resolvase_HTH_dom"/>
</dbReference>
<keyword evidence="2" id="KW-0229">DNA integration</keyword>
<dbReference type="EMBL" id="ABLK01000115">
    <property type="protein sequence ID" value="EDT40658.1"/>
    <property type="molecule type" value="Genomic_DNA"/>
</dbReference>
<dbReference type="GO" id="GO:0003677">
    <property type="term" value="F:DNA binding"/>
    <property type="evidence" value="ECO:0007669"/>
    <property type="project" value="UniProtKB-KW"/>
</dbReference>
<dbReference type="CDD" id="cd03768">
    <property type="entry name" value="SR_ResInv"/>
    <property type="match status" value="1"/>
</dbReference>
<protein>
    <submittedName>
        <fullName evidence="9">Resolvase domain</fullName>
    </submittedName>
</protein>
<dbReference type="GO" id="GO:0015074">
    <property type="term" value="P:DNA integration"/>
    <property type="evidence" value="ECO:0007669"/>
    <property type="project" value="UniProtKB-KW"/>
</dbReference>
<organism evidence="9 10">
    <name type="scientific">Burkholderia ambifaria MEX-5</name>
    <dbReference type="NCBI Taxonomy" id="396597"/>
    <lineage>
        <taxon>Bacteria</taxon>
        <taxon>Pseudomonadati</taxon>
        <taxon>Pseudomonadota</taxon>
        <taxon>Betaproteobacteria</taxon>
        <taxon>Burkholderiales</taxon>
        <taxon>Burkholderiaceae</taxon>
        <taxon>Burkholderia</taxon>
        <taxon>Burkholderia cepacia complex</taxon>
    </lineage>
</organism>
<comment type="caution">
    <text evidence="9">The sequence shown here is derived from an EMBL/GenBank/DDBJ whole genome shotgun (WGS) entry which is preliminary data.</text>
</comment>
<dbReference type="Gene3D" id="1.10.10.60">
    <property type="entry name" value="Homeodomain-like"/>
    <property type="match status" value="1"/>
</dbReference>
<dbReference type="PANTHER" id="PTHR30461">
    <property type="entry name" value="DNA-INVERTASE FROM LAMBDOID PROPHAGE"/>
    <property type="match status" value="1"/>
</dbReference>
<dbReference type="PROSITE" id="PS51736">
    <property type="entry name" value="RECOMBINASES_3"/>
    <property type="match status" value="1"/>
</dbReference>
<dbReference type="CDD" id="cd00569">
    <property type="entry name" value="HTH_Hin_like"/>
    <property type="match status" value="1"/>
</dbReference>
<evidence type="ECO:0000256" key="2">
    <source>
        <dbReference type="ARBA" id="ARBA00022908"/>
    </source>
</evidence>
<evidence type="ECO:0000313" key="9">
    <source>
        <dbReference type="EMBL" id="EDT40658.1"/>
    </source>
</evidence>
<name>B1T703_9BURK</name>
<feature type="active site" description="O-(5'-phospho-DNA)-serine intermediate" evidence="6 7">
    <location>
        <position position="55"/>
    </location>
</feature>
<reference evidence="9 10" key="1">
    <citation type="submission" date="2008-03" db="EMBL/GenBank/DDBJ databases">
        <title>Sequencing of the draft genome and assembly of Burkholderia ambifaria MEX-5.</title>
        <authorList>
            <consortium name="US DOE Joint Genome Institute (JGI-PGF)"/>
            <person name="Copeland A."/>
            <person name="Lucas S."/>
            <person name="Lapidus A."/>
            <person name="Glavina del Rio T."/>
            <person name="Dalin E."/>
            <person name="Tice H."/>
            <person name="Bruce D."/>
            <person name="Goodwin L."/>
            <person name="Pitluck S."/>
            <person name="Larimer F."/>
            <person name="Land M.L."/>
            <person name="Hauser L."/>
            <person name="Tiedje J."/>
            <person name="Richardson P."/>
        </authorList>
    </citation>
    <scope>NUCLEOTIDE SEQUENCE [LARGE SCALE GENOMIC DNA]</scope>
    <source>
        <strain evidence="9 10">MEX-5</strain>
    </source>
</reference>
<dbReference type="InterPro" id="IPR050639">
    <property type="entry name" value="SSR_resolvase"/>
</dbReference>
<gene>
    <name evidence="9" type="ORF">BamMEX5DRAFT_3580</name>
</gene>
<dbReference type="SMART" id="SM00857">
    <property type="entry name" value="Resolvase"/>
    <property type="match status" value="1"/>
</dbReference>
<dbReference type="InterPro" id="IPR006118">
    <property type="entry name" value="Recombinase_CS"/>
</dbReference>
<dbReference type="Gene3D" id="3.40.50.1390">
    <property type="entry name" value="Resolvase, N-terminal catalytic domain"/>
    <property type="match status" value="1"/>
</dbReference>
<dbReference type="FunFam" id="3.40.50.1390:FF:000001">
    <property type="entry name" value="DNA recombinase"/>
    <property type="match status" value="1"/>
</dbReference>
<dbReference type="PATRIC" id="fig|396597.7.peg.4384"/>
<dbReference type="SUPFAM" id="SSF53041">
    <property type="entry name" value="Resolvase-like"/>
    <property type="match status" value="1"/>
</dbReference>
<keyword evidence="5" id="KW-0233">DNA recombination</keyword>